<keyword evidence="2" id="KW-1185">Reference proteome</keyword>
<evidence type="ECO:0000313" key="1">
    <source>
        <dbReference type="EMBL" id="GGB09273.1"/>
    </source>
</evidence>
<comment type="caution">
    <text evidence="1">The sequence shown here is derived from an EMBL/GenBank/DDBJ whole genome shotgun (WGS) entry which is preliminary data.</text>
</comment>
<dbReference type="Proteomes" id="UP000607559">
    <property type="component" value="Unassembled WGS sequence"/>
</dbReference>
<sequence>MEWESYDLEKDLTGLAYDFVSEGPKGRIKKLIRFQPVPSLGTNVYNVALGDLDEANDRLNDSVISNNGDRLKVLNTVADAIIDFLLYRPTAIILLRATTLARTRLYQIGITFFWAKLNSEYEIWGKIDKDWIPFRAGPNYQEFLLFKKME</sequence>
<reference evidence="1" key="2">
    <citation type="submission" date="2020-09" db="EMBL/GenBank/DDBJ databases">
        <authorList>
            <person name="Sun Q."/>
            <person name="Zhou Y."/>
        </authorList>
    </citation>
    <scope>NUCLEOTIDE SEQUENCE</scope>
    <source>
        <strain evidence="1">CGMCC 1.15448</strain>
    </source>
</reference>
<reference evidence="1" key="1">
    <citation type="journal article" date="2014" name="Int. J. Syst. Evol. Microbiol.">
        <title>Complete genome sequence of Corynebacterium casei LMG S-19264T (=DSM 44701T), isolated from a smear-ripened cheese.</title>
        <authorList>
            <consortium name="US DOE Joint Genome Institute (JGI-PGF)"/>
            <person name="Walter F."/>
            <person name="Albersmeier A."/>
            <person name="Kalinowski J."/>
            <person name="Ruckert C."/>
        </authorList>
    </citation>
    <scope>NUCLEOTIDE SEQUENCE</scope>
    <source>
        <strain evidence="1">CGMCC 1.15448</strain>
    </source>
</reference>
<accession>A0A8J2UF65</accession>
<dbReference type="EMBL" id="BMJC01000004">
    <property type="protein sequence ID" value="GGB09273.1"/>
    <property type="molecule type" value="Genomic_DNA"/>
</dbReference>
<organism evidence="1 2">
    <name type="scientific">Puia dinghuensis</name>
    <dbReference type="NCBI Taxonomy" id="1792502"/>
    <lineage>
        <taxon>Bacteria</taxon>
        <taxon>Pseudomonadati</taxon>
        <taxon>Bacteroidota</taxon>
        <taxon>Chitinophagia</taxon>
        <taxon>Chitinophagales</taxon>
        <taxon>Chitinophagaceae</taxon>
        <taxon>Puia</taxon>
    </lineage>
</organism>
<dbReference type="Pfam" id="PF22028">
    <property type="entry name" value="DUF6934"/>
    <property type="match status" value="1"/>
</dbReference>
<gene>
    <name evidence="1" type="ORF">GCM10011511_35990</name>
</gene>
<name>A0A8J2UF65_9BACT</name>
<proteinExistence type="predicted"/>
<dbReference type="InterPro" id="IPR053865">
    <property type="entry name" value="DUF6934"/>
</dbReference>
<protein>
    <submittedName>
        <fullName evidence="1">Uncharacterized protein</fullName>
    </submittedName>
</protein>
<dbReference type="AlphaFoldDB" id="A0A8J2UF65"/>
<evidence type="ECO:0000313" key="2">
    <source>
        <dbReference type="Proteomes" id="UP000607559"/>
    </source>
</evidence>